<dbReference type="SMART" id="SM00965">
    <property type="entry name" value="STN"/>
    <property type="match status" value="1"/>
</dbReference>
<evidence type="ECO:0000256" key="3">
    <source>
        <dbReference type="ARBA" id="ARBA00022452"/>
    </source>
</evidence>
<dbReference type="PROSITE" id="PS52016">
    <property type="entry name" value="TONB_DEPENDENT_REC_3"/>
    <property type="match status" value="1"/>
</dbReference>
<dbReference type="EMBL" id="AFIG01000001">
    <property type="protein sequence ID" value="EGL55361.1"/>
    <property type="molecule type" value="Genomic_DNA"/>
</dbReference>
<evidence type="ECO:0000256" key="4">
    <source>
        <dbReference type="ARBA" id="ARBA00022496"/>
    </source>
</evidence>
<accession>F5SWB4</accession>
<dbReference type="InterPro" id="IPR037066">
    <property type="entry name" value="Plug_dom_sf"/>
</dbReference>
<sequence length="1185" mass="131595">MLKRKISRDNSFIKFTIIIAILAFFYLPTLSAETMQLADNEKGNETEKANRHYNIPAGPLSKALSYYTGINGFTFSFDPSLTDGKTTQGLQGSYSLEEGFEQLLKGSGLIVIPDTDGGYLLAPGQEELPALGDDRLILDTVKVRAQRFYEVGPLPGLGLTKDEIPGNVQSISAKEIKEAHSVSMSDLFNKKLQGVTVNDYQGNPFQMDVQYRGFTAGPQIGTPQGLSVFFDGIRVNEPFGDVVNWDMIPMNAIASVDVFPGSNPIFGLNTLGGAFTVKTKDGFTHTGLDADVLAGSYGRKQLQIENGWNNGTIAFFGAGSFFMEDGWRENSPTEVNQAFLKASYRGDKLDLNFNTLLVSNDMVGNGVLPSEMYDQDRDASFTSEDTTKNRLKQFQLSGAFQVKEDFSITAQVYRRDSKRKQKGADVYTDYENNRGAKSYPAEDDDYTCLLRSTNQYGIPDYYVIPVNRTQGEEIFFTDFFNELLGGTINPADYADQKNIKLEDTFVTGFKNNFYQSQNSARQFFFDRQRVNTPPQIPAVDFSGNGFPEAAETYGYAIFAPDGSSVYLGALSGNPSTPILEDFDTYFTTYADNGDIIQNFVFFEAPVNNTTCRSDTNTATDYPGSYNIINPETGFPYLIDGADLGEPGWVEGTPTAIETDNQIDQIVDGASIQFNWNLERHKFMIGASIDDASATYTNTQQLGFMDADRNVYLDPEQANPQFGAAYYPISNNNFSGTNTTMSVYFSETWNPVDAWNFNFSGRYNQTKTKNKIATRWGFGAFEAGDVRVAPDEFDVCTSDEDCSTPRNYTTLDVDRVTTDPAETEEFSFYSFNPSIGATWQARNDLNVYANWSQGTRVPSVIELGCAFDDTPVYVGGSMGDRNDPDNYRPKSTQENRQCYLPTTLSGDPYLPQIKSTSYDIGLRGMLGENLQWNLGFYQTDLKDDIYFVAVPGGGGSSGFFDSIGDTRRRGLEAGLSGQKDKWGFSINYSMTEATFENNFYMYSEDNSSATYLDGYGPNTIEVEKGDKMPGVPLHNLNATVSYQVTPKWQVSLTGIAHSEIYVRGNENNEHEVGKSQLRQVTFPDGTTRMVARQTPYNPGKLPGYATFNFQSSYKVTPNFTVNLLVNNIFDKEYFTAGRLGRNPFSPSINGAIGPDGYNHNSNDWLSTNFVAPGAPRGAWLSMNWVF</sequence>
<dbReference type="AlphaFoldDB" id="F5SWB4"/>
<dbReference type="eggNOG" id="COG4772">
    <property type="taxonomic scope" value="Bacteria"/>
</dbReference>
<dbReference type="InterPro" id="IPR011662">
    <property type="entry name" value="Secretin/TonB_short_N"/>
</dbReference>
<dbReference type="Gene3D" id="3.55.50.30">
    <property type="match status" value="1"/>
</dbReference>
<dbReference type="InterPro" id="IPR036942">
    <property type="entry name" value="Beta-barrel_TonB_sf"/>
</dbReference>
<keyword evidence="3 10" id="KW-1134">Transmembrane beta strand</keyword>
<dbReference type="Pfam" id="PF00593">
    <property type="entry name" value="TonB_dep_Rec_b-barrel"/>
    <property type="match status" value="1"/>
</dbReference>
<dbReference type="SUPFAM" id="SSF56935">
    <property type="entry name" value="Porins"/>
    <property type="match status" value="1"/>
</dbReference>
<evidence type="ECO:0000256" key="2">
    <source>
        <dbReference type="ARBA" id="ARBA00022448"/>
    </source>
</evidence>
<dbReference type="Gene3D" id="2.40.170.20">
    <property type="entry name" value="TonB-dependent receptor, beta-barrel domain"/>
    <property type="match status" value="1"/>
</dbReference>
<dbReference type="PANTHER" id="PTHR30069:SF39">
    <property type="entry name" value="BLL6183 PROTEIN"/>
    <property type="match status" value="1"/>
</dbReference>
<evidence type="ECO:0000256" key="1">
    <source>
        <dbReference type="ARBA" id="ARBA00004571"/>
    </source>
</evidence>
<keyword evidence="7 11" id="KW-0798">TonB box</keyword>
<dbReference type="eggNOG" id="COG1629">
    <property type="taxonomic scope" value="Bacteria"/>
</dbReference>
<dbReference type="GO" id="GO:0009279">
    <property type="term" value="C:cell outer membrane"/>
    <property type="evidence" value="ECO:0007669"/>
    <property type="project" value="UniProtKB-SubCell"/>
</dbReference>
<keyword evidence="9 10" id="KW-0998">Cell outer membrane</keyword>
<evidence type="ECO:0000256" key="12">
    <source>
        <dbReference type="SAM" id="Phobius"/>
    </source>
</evidence>
<proteinExistence type="inferred from homology"/>
<evidence type="ECO:0000256" key="11">
    <source>
        <dbReference type="RuleBase" id="RU003357"/>
    </source>
</evidence>
<evidence type="ECO:0000256" key="9">
    <source>
        <dbReference type="ARBA" id="ARBA00023237"/>
    </source>
</evidence>
<keyword evidence="4" id="KW-0410">Iron transport</keyword>
<dbReference type="Pfam" id="PF07715">
    <property type="entry name" value="Plug"/>
    <property type="match status" value="1"/>
</dbReference>
<keyword evidence="6" id="KW-0408">Iron</keyword>
<evidence type="ECO:0000313" key="15">
    <source>
        <dbReference type="Proteomes" id="UP000003544"/>
    </source>
</evidence>
<dbReference type="InterPro" id="IPR012910">
    <property type="entry name" value="Plug_dom"/>
</dbReference>
<organism evidence="14 15">
    <name type="scientific">Methylophaga aminisulfidivorans MP</name>
    <dbReference type="NCBI Taxonomy" id="1026882"/>
    <lineage>
        <taxon>Bacteria</taxon>
        <taxon>Pseudomonadati</taxon>
        <taxon>Pseudomonadota</taxon>
        <taxon>Gammaproteobacteria</taxon>
        <taxon>Thiotrichales</taxon>
        <taxon>Piscirickettsiaceae</taxon>
        <taxon>Methylophaga</taxon>
    </lineage>
</organism>
<evidence type="ECO:0000259" key="13">
    <source>
        <dbReference type="SMART" id="SM00965"/>
    </source>
</evidence>
<evidence type="ECO:0000256" key="7">
    <source>
        <dbReference type="ARBA" id="ARBA00023077"/>
    </source>
</evidence>
<dbReference type="InterPro" id="IPR000531">
    <property type="entry name" value="Beta-barrel_TonB"/>
</dbReference>
<keyword evidence="4" id="KW-0406">Ion transport</keyword>
<comment type="similarity">
    <text evidence="10 11">Belongs to the TonB-dependent receptor family.</text>
</comment>
<keyword evidence="8 10" id="KW-0472">Membrane</keyword>
<keyword evidence="2 10" id="KW-0813">Transport</keyword>
<feature type="transmembrane region" description="Helical" evidence="12">
    <location>
        <begin position="12"/>
        <end position="30"/>
    </location>
</feature>
<keyword evidence="14" id="KW-0675">Receptor</keyword>
<gene>
    <name evidence="14" type="ORF">MAMP_02355</name>
</gene>
<dbReference type="STRING" id="1026882.MAMP_02355"/>
<protein>
    <submittedName>
        <fullName evidence="14">Outer membrane receptor protein, mostly Fe transport</fullName>
    </submittedName>
</protein>
<evidence type="ECO:0000256" key="8">
    <source>
        <dbReference type="ARBA" id="ARBA00023136"/>
    </source>
</evidence>
<dbReference type="Gene3D" id="2.170.130.10">
    <property type="entry name" value="TonB-dependent receptor, plug domain"/>
    <property type="match status" value="1"/>
</dbReference>
<dbReference type="RefSeq" id="WP_007145247.1">
    <property type="nucleotide sequence ID" value="NZ_AFIG01000001.1"/>
</dbReference>
<dbReference type="GO" id="GO:0044718">
    <property type="term" value="P:siderophore transmembrane transport"/>
    <property type="evidence" value="ECO:0007669"/>
    <property type="project" value="TreeGrafter"/>
</dbReference>
<evidence type="ECO:0000256" key="10">
    <source>
        <dbReference type="PROSITE-ProRule" id="PRU01360"/>
    </source>
</evidence>
<keyword evidence="5 10" id="KW-0812">Transmembrane</keyword>
<keyword evidence="12" id="KW-1133">Transmembrane helix</keyword>
<reference evidence="14 15" key="1">
    <citation type="journal article" date="2011" name="J. Bacteriol.">
        <title>Draft genome sequence of Methylophaga aminisulfidivorans MP T.</title>
        <authorList>
            <person name="Han G.H."/>
            <person name="Kim W."/>
            <person name="Chun J."/>
            <person name="Kim S.W."/>
        </authorList>
    </citation>
    <scope>NUCLEOTIDE SEQUENCE [LARGE SCALE GENOMIC DNA]</scope>
    <source>
        <strain evidence="15">MP(T)</strain>
    </source>
</reference>
<dbReference type="GO" id="GO:0015344">
    <property type="term" value="F:siderophore uptake transmembrane transporter activity"/>
    <property type="evidence" value="ECO:0007669"/>
    <property type="project" value="TreeGrafter"/>
</dbReference>
<dbReference type="Pfam" id="PF07660">
    <property type="entry name" value="STN"/>
    <property type="match status" value="1"/>
</dbReference>
<keyword evidence="15" id="KW-1185">Reference proteome</keyword>
<evidence type="ECO:0000256" key="6">
    <source>
        <dbReference type="ARBA" id="ARBA00023004"/>
    </source>
</evidence>
<dbReference type="PANTHER" id="PTHR30069">
    <property type="entry name" value="TONB-DEPENDENT OUTER MEMBRANE RECEPTOR"/>
    <property type="match status" value="1"/>
</dbReference>
<comment type="caution">
    <text evidence="14">The sequence shown here is derived from an EMBL/GenBank/DDBJ whole genome shotgun (WGS) entry which is preliminary data.</text>
</comment>
<feature type="domain" description="Secretin/TonB short N-terminal" evidence="13">
    <location>
        <begin position="73"/>
        <end position="124"/>
    </location>
</feature>
<comment type="subcellular location">
    <subcellularLocation>
        <location evidence="1 10">Cell outer membrane</location>
        <topology evidence="1 10">Multi-pass membrane protein</topology>
    </subcellularLocation>
</comment>
<evidence type="ECO:0000313" key="14">
    <source>
        <dbReference type="EMBL" id="EGL55361.1"/>
    </source>
</evidence>
<dbReference type="InterPro" id="IPR039426">
    <property type="entry name" value="TonB-dep_rcpt-like"/>
</dbReference>
<dbReference type="Proteomes" id="UP000003544">
    <property type="component" value="Unassembled WGS sequence"/>
</dbReference>
<name>F5SWB4_9GAMM</name>
<evidence type="ECO:0000256" key="5">
    <source>
        <dbReference type="ARBA" id="ARBA00022692"/>
    </source>
</evidence>